<feature type="compositionally biased region" description="Acidic residues" evidence="1">
    <location>
        <begin position="33"/>
        <end position="55"/>
    </location>
</feature>
<dbReference type="STRING" id="1890683.A0A427Y8L0"/>
<feature type="compositionally biased region" description="Basic and acidic residues" evidence="1">
    <location>
        <begin position="56"/>
        <end position="65"/>
    </location>
</feature>
<name>A0A427Y8L0_9TREE</name>
<gene>
    <name evidence="3" type="ORF">EHS25_003263</name>
</gene>
<sequence>MSPLPDSAKTYASESTERSIASEPSTIRWSTSEAEEEDHEDEDGEREESPSEEERESGSDEEASRDGGASEARHSVDGQSTAPRHGTWTWHHTAIRIGALYLFPAVLAILLSLMLVLTRLILEPLYNTLPLTLHPEVMYASLTVVPAILLWYPLLRQPLREAIHARVCLCVTAVAGDLVAVSTRRLGSLAGHIAGAEWGGWATRVILGVGVVGGGAGFALLCSDYIVPTTRVTKPADGSRLFLDVLLRCAIFVAHVWLGERAWLAVLSGSTSRLVQHPEISILGVSFLLTLMSLLMRPSPPKRSFVRYIHGLLVARFKLNPRTSSQTWDLLSRLPQQIFPILLLLRIPLLIIALRQQLFLRSQPPFIAANWTLRVLSTERGMTGQVVVAENMEAGYRFLRTIPDGKKGKRTEMGDSIFATFPLQEVAVLAHRADESDSLARTVALTTKLQVKAEVDDASEEDARLADRALIIGLGVGIAASAFSRQGMEVDLVEIDPLVYQAAVDHFDLTLPSTSTVNILDGATYVHSLADLQRSGEYDGQKWRLVVQDCFSGGMVPAALFTREFWQDLSGLVEDDGIVAMNFVGLRRSKASRAVLVTLLSVFTQCRAFGDVLETNREEDDSVNMVVFCTQDVLRSPLRSHVYRTFHSTEIQLDSIVHPEDWEDEELMLRRGTEGRLNEWQVETALGTWKAMQQILTPEMWLAW</sequence>
<dbReference type="OrthoDB" id="2016285at2759"/>
<feature type="transmembrane region" description="Helical" evidence="2">
    <location>
        <begin position="278"/>
        <end position="296"/>
    </location>
</feature>
<evidence type="ECO:0000256" key="2">
    <source>
        <dbReference type="SAM" id="Phobius"/>
    </source>
</evidence>
<evidence type="ECO:0008006" key="5">
    <source>
        <dbReference type="Google" id="ProtNLM"/>
    </source>
</evidence>
<feature type="region of interest" description="Disordered" evidence="1">
    <location>
        <begin position="1"/>
        <end position="84"/>
    </location>
</feature>
<dbReference type="NCBIfam" id="NF037959">
    <property type="entry name" value="MFS_SpdSyn"/>
    <property type="match status" value="1"/>
</dbReference>
<evidence type="ECO:0000313" key="3">
    <source>
        <dbReference type="EMBL" id="RSH87354.1"/>
    </source>
</evidence>
<feature type="transmembrane region" description="Helical" evidence="2">
    <location>
        <begin position="162"/>
        <end position="181"/>
    </location>
</feature>
<accession>A0A427Y8L0</accession>
<evidence type="ECO:0000313" key="4">
    <source>
        <dbReference type="Proteomes" id="UP000279259"/>
    </source>
</evidence>
<comment type="caution">
    <text evidence="3">The sequence shown here is derived from an EMBL/GenBank/DDBJ whole genome shotgun (WGS) entry which is preliminary data.</text>
</comment>
<dbReference type="Proteomes" id="UP000279259">
    <property type="component" value="Unassembled WGS sequence"/>
</dbReference>
<dbReference type="SUPFAM" id="SSF53335">
    <property type="entry name" value="S-adenosyl-L-methionine-dependent methyltransferases"/>
    <property type="match status" value="1"/>
</dbReference>
<evidence type="ECO:0000256" key="1">
    <source>
        <dbReference type="SAM" id="MobiDB-lite"/>
    </source>
</evidence>
<keyword evidence="2" id="KW-1133">Transmembrane helix</keyword>
<feature type="transmembrane region" description="Helical" evidence="2">
    <location>
        <begin position="137"/>
        <end position="155"/>
    </location>
</feature>
<proteinExistence type="predicted"/>
<protein>
    <recommendedName>
        <fullName evidence="5">PABS domain-containing protein</fullName>
    </recommendedName>
</protein>
<reference evidence="3 4" key="1">
    <citation type="submission" date="2018-11" db="EMBL/GenBank/DDBJ databases">
        <title>Genome sequence of Saitozyma podzolica DSM 27192.</title>
        <authorList>
            <person name="Aliyu H."/>
            <person name="Gorte O."/>
            <person name="Ochsenreither K."/>
        </authorList>
    </citation>
    <scope>NUCLEOTIDE SEQUENCE [LARGE SCALE GENOMIC DNA]</scope>
    <source>
        <strain evidence="3 4">DSM 27192</strain>
    </source>
</reference>
<organism evidence="3 4">
    <name type="scientific">Saitozyma podzolica</name>
    <dbReference type="NCBI Taxonomy" id="1890683"/>
    <lineage>
        <taxon>Eukaryota</taxon>
        <taxon>Fungi</taxon>
        <taxon>Dikarya</taxon>
        <taxon>Basidiomycota</taxon>
        <taxon>Agaricomycotina</taxon>
        <taxon>Tremellomycetes</taxon>
        <taxon>Tremellales</taxon>
        <taxon>Trimorphomycetaceae</taxon>
        <taxon>Saitozyma</taxon>
    </lineage>
</organism>
<feature type="transmembrane region" description="Helical" evidence="2">
    <location>
        <begin position="99"/>
        <end position="117"/>
    </location>
</feature>
<dbReference type="AlphaFoldDB" id="A0A427Y8L0"/>
<keyword evidence="2" id="KW-0472">Membrane</keyword>
<keyword evidence="4" id="KW-1185">Reference proteome</keyword>
<dbReference type="InterPro" id="IPR029063">
    <property type="entry name" value="SAM-dependent_MTases_sf"/>
</dbReference>
<keyword evidence="2" id="KW-0812">Transmembrane</keyword>
<feature type="compositionally biased region" description="Polar residues" evidence="1">
    <location>
        <begin position="10"/>
        <end position="31"/>
    </location>
</feature>
<dbReference type="Gene3D" id="3.40.50.150">
    <property type="entry name" value="Vaccinia Virus protein VP39"/>
    <property type="match status" value="1"/>
</dbReference>
<dbReference type="EMBL" id="RSCD01000017">
    <property type="protein sequence ID" value="RSH87354.1"/>
    <property type="molecule type" value="Genomic_DNA"/>
</dbReference>
<feature type="transmembrane region" description="Helical" evidence="2">
    <location>
        <begin position="201"/>
        <end position="221"/>
    </location>
</feature>